<evidence type="ECO:0000313" key="2">
    <source>
        <dbReference type="Proteomes" id="UP000249590"/>
    </source>
</evidence>
<dbReference type="EMBL" id="QHHQ01000004">
    <property type="protein sequence ID" value="RAH99852.1"/>
    <property type="molecule type" value="Genomic_DNA"/>
</dbReference>
<dbReference type="AlphaFoldDB" id="A0A8B2NR90"/>
<dbReference type="Pfam" id="PF05521">
    <property type="entry name" value="Phage_HCP"/>
    <property type="match status" value="1"/>
</dbReference>
<dbReference type="Gene3D" id="2.40.10.270">
    <property type="entry name" value="Bacteriophage SPP1 head-tail adaptor protein"/>
    <property type="match status" value="1"/>
</dbReference>
<evidence type="ECO:0000313" key="1">
    <source>
        <dbReference type="EMBL" id="RAH99852.1"/>
    </source>
</evidence>
<dbReference type="Proteomes" id="UP000249590">
    <property type="component" value="Unassembled WGS sequence"/>
</dbReference>
<name>A0A8B2NR90_9HYPH</name>
<reference evidence="1 2" key="1">
    <citation type="submission" date="2018-05" db="EMBL/GenBank/DDBJ databases">
        <title>Acuticoccus sediminis sp. nov., isolated from deep-sea sediment of Indian Ocean.</title>
        <authorList>
            <person name="Liu X."/>
            <person name="Lai Q."/>
            <person name="Du Y."/>
            <person name="Sun F."/>
            <person name="Zhang X."/>
            <person name="Wang S."/>
            <person name="Shao Z."/>
        </authorList>
    </citation>
    <scope>NUCLEOTIDE SEQUENCE [LARGE SCALE GENOMIC DNA]</scope>
    <source>
        <strain evidence="1 2">PTG4-2</strain>
    </source>
</reference>
<keyword evidence="2" id="KW-1185">Reference proteome</keyword>
<dbReference type="InterPro" id="IPR038666">
    <property type="entry name" value="SSP1_head-tail_sf"/>
</dbReference>
<gene>
    <name evidence="1" type="ORF">DLJ53_19090</name>
</gene>
<sequence>MAARANCNARYSRVLIYQLEPTRFALPAAGSLREQIRFDRRVEFDDGYGNTTAGWGAFAEGLPAAIEPVRGSEEVLAGKLTGLTPVTITIRWQPGLVGGADRLTTADRAVNVRSGDTFNIKSIEADPRRRWITLTCENGGADG</sequence>
<comment type="caution">
    <text evidence="1">The sequence shown here is derived from an EMBL/GenBank/DDBJ whole genome shotgun (WGS) entry which is preliminary data.</text>
</comment>
<organism evidence="1 2">
    <name type="scientific">Acuticoccus sediminis</name>
    <dbReference type="NCBI Taxonomy" id="2184697"/>
    <lineage>
        <taxon>Bacteria</taxon>
        <taxon>Pseudomonadati</taxon>
        <taxon>Pseudomonadota</taxon>
        <taxon>Alphaproteobacteria</taxon>
        <taxon>Hyphomicrobiales</taxon>
        <taxon>Amorphaceae</taxon>
        <taxon>Acuticoccus</taxon>
    </lineage>
</organism>
<proteinExistence type="predicted"/>
<accession>A0A8B2NR90</accession>
<dbReference type="InterPro" id="IPR008767">
    <property type="entry name" value="Phage_SPP1_head-tail_adaptor"/>
</dbReference>
<protein>
    <submittedName>
        <fullName evidence="1">Head-tail adaptor protein</fullName>
    </submittedName>
</protein>